<dbReference type="AlphaFoldDB" id="A0A5C6D8T8"/>
<protein>
    <submittedName>
        <fullName evidence="1">Uncharacterized protein</fullName>
    </submittedName>
</protein>
<evidence type="ECO:0000313" key="1">
    <source>
        <dbReference type="EMBL" id="TWU33352.1"/>
    </source>
</evidence>
<gene>
    <name evidence="1" type="ORF">Poly41_51060</name>
</gene>
<sequence length="184" mass="20286">MCSMRWTGRGSVAFRSTRSASLVRFLRRCKLAEALAHLGFLAHPAEACAGGFRGIFPVSHDCWQELFSLVIVQLPVETESSSAELQLDKGYPGRRCAKGATGSRRTTDRRGLFSKRSLDTGKKFAMNRSTNADPQLRIIRGVQQKVQWSCTQNQPVNACKTQDLCGTTSPEGEVNLVSLFQSTT</sequence>
<name>A0A5C6D8T8_9BACT</name>
<dbReference type="EMBL" id="SJPV01000010">
    <property type="protein sequence ID" value="TWU33352.1"/>
    <property type="molecule type" value="Genomic_DNA"/>
</dbReference>
<dbReference type="Proteomes" id="UP000319143">
    <property type="component" value="Unassembled WGS sequence"/>
</dbReference>
<accession>A0A5C6D8T8</accession>
<keyword evidence="2" id="KW-1185">Reference proteome</keyword>
<evidence type="ECO:0000313" key="2">
    <source>
        <dbReference type="Proteomes" id="UP000319143"/>
    </source>
</evidence>
<comment type="caution">
    <text evidence="1">The sequence shown here is derived from an EMBL/GenBank/DDBJ whole genome shotgun (WGS) entry which is preliminary data.</text>
</comment>
<proteinExistence type="predicted"/>
<reference evidence="1 2" key="1">
    <citation type="submission" date="2019-02" db="EMBL/GenBank/DDBJ databases">
        <title>Deep-cultivation of Planctomycetes and their phenomic and genomic characterization uncovers novel biology.</title>
        <authorList>
            <person name="Wiegand S."/>
            <person name="Jogler M."/>
            <person name="Boedeker C."/>
            <person name="Pinto D."/>
            <person name="Vollmers J."/>
            <person name="Rivas-Marin E."/>
            <person name="Kohn T."/>
            <person name="Peeters S.H."/>
            <person name="Heuer A."/>
            <person name="Rast P."/>
            <person name="Oberbeckmann S."/>
            <person name="Bunk B."/>
            <person name="Jeske O."/>
            <person name="Meyerdierks A."/>
            <person name="Storesund J.E."/>
            <person name="Kallscheuer N."/>
            <person name="Luecker S."/>
            <person name="Lage O.M."/>
            <person name="Pohl T."/>
            <person name="Merkel B.J."/>
            <person name="Hornburger P."/>
            <person name="Mueller R.-W."/>
            <person name="Bruemmer F."/>
            <person name="Labrenz M."/>
            <person name="Spormann A.M."/>
            <person name="Op Den Camp H."/>
            <person name="Overmann J."/>
            <person name="Amann R."/>
            <person name="Jetten M.S.M."/>
            <person name="Mascher T."/>
            <person name="Medema M.H."/>
            <person name="Devos D.P."/>
            <person name="Kaster A.-K."/>
            <person name="Ovreas L."/>
            <person name="Rohde M."/>
            <person name="Galperin M.Y."/>
            <person name="Jogler C."/>
        </authorList>
    </citation>
    <scope>NUCLEOTIDE SEQUENCE [LARGE SCALE GENOMIC DNA]</scope>
    <source>
        <strain evidence="1 2">Poly41</strain>
    </source>
</reference>
<organism evidence="1 2">
    <name type="scientific">Novipirellula artificiosorum</name>
    <dbReference type="NCBI Taxonomy" id="2528016"/>
    <lineage>
        <taxon>Bacteria</taxon>
        <taxon>Pseudomonadati</taxon>
        <taxon>Planctomycetota</taxon>
        <taxon>Planctomycetia</taxon>
        <taxon>Pirellulales</taxon>
        <taxon>Pirellulaceae</taxon>
        <taxon>Novipirellula</taxon>
    </lineage>
</organism>